<comment type="caution">
    <text evidence="2">The sequence shown here is derived from an EMBL/GenBank/DDBJ whole genome shotgun (WGS) entry which is preliminary data.</text>
</comment>
<organism evidence="2 3">
    <name type="scientific">Rossellomorea pakistanensis</name>
    <dbReference type="NCBI Taxonomy" id="992288"/>
    <lineage>
        <taxon>Bacteria</taxon>
        <taxon>Bacillati</taxon>
        <taxon>Bacillota</taxon>
        <taxon>Bacilli</taxon>
        <taxon>Bacillales</taxon>
        <taxon>Bacillaceae</taxon>
        <taxon>Rossellomorea</taxon>
    </lineage>
</organism>
<evidence type="ECO:0000313" key="2">
    <source>
        <dbReference type="EMBL" id="MBM7584653.1"/>
    </source>
</evidence>
<keyword evidence="3" id="KW-1185">Reference proteome</keyword>
<proteinExistence type="predicted"/>
<reference evidence="2 3" key="1">
    <citation type="submission" date="2021-01" db="EMBL/GenBank/DDBJ databases">
        <title>Genomic Encyclopedia of Type Strains, Phase IV (KMG-IV): sequencing the most valuable type-strain genomes for metagenomic binning, comparative biology and taxonomic classification.</title>
        <authorList>
            <person name="Goeker M."/>
        </authorList>
    </citation>
    <scope>NUCLEOTIDE SEQUENCE [LARGE SCALE GENOMIC DNA]</scope>
    <source>
        <strain evidence="2 3">DSM 24834</strain>
    </source>
</reference>
<feature type="region of interest" description="Disordered" evidence="1">
    <location>
        <begin position="1"/>
        <end position="42"/>
    </location>
</feature>
<dbReference type="RefSeq" id="WP_205168844.1">
    <property type="nucleotide sequence ID" value="NZ_JAFBDZ010000001.1"/>
</dbReference>
<evidence type="ECO:0000313" key="3">
    <source>
        <dbReference type="Proteomes" id="UP001646157"/>
    </source>
</evidence>
<accession>A0ABS2N9X9</accession>
<gene>
    <name evidence="2" type="ORF">JOC86_001190</name>
</gene>
<evidence type="ECO:0000256" key="1">
    <source>
        <dbReference type="SAM" id="MobiDB-lite"/>
    </source>
</evidence>
<sequence>MSKSAAVARIKSKKDTWSTSSNQAKGVAAAANRSGKPINEVDTRYGKPRKGYYYHWHPYKRTPKAHAFYGGPVK</sequence>
<protein>
    <submittedName>
        <fullName evidence="2">Uncharacterized protein</fullName>
    </submittedName>
</protein>
<dbReference type="Proteomes" id="UP001646157">
    <property type="component" value="Unassembled WGS sequence"/>
</dbReference>
<dbReference type="EMBL" id="JAFBDZ010000001">
    <property type="protein sequence ID" value="MBM7584653.1"/>
    <property type="molecule type" value="Genomic_DNA"/>
</dbReference>
<name>A0ABS2N9X9_9BACI</name>